<dbReference type="AlphaFoldDB" id="E6U6I3"/>
<dbReference type="KEGG" id="eha:Ethha_2560"/>
<dbReference type="MEROPS" id="N06.A01"/>
<keyword evidence="15" id="KW-1185">Reference proteome</keyword>
<comment type="subcellular location">
    <subcellularLocation>
        <location evidence="1">Cell membrane</location>
        <topology evidence="1">Multi-pass membrane protein</topology>
    </subcellularLocation>
</comment>
<evidence type="ECO:0000256" key="13">
    <source>
        <dbReference type="SAM" id="MobiDB-lite"/>
    </source>
</evidence>
<dbReference type="FunFam" id="3.40.1690.10:FF:000001">
    <property type="entry name" value="Flagellar biosynthetic protein FlhB"/>
    <property type="match status" value="1"/>
</dbReference>
<dbReference type="RefSeq" id="WP_013486396.1">
    <property type="nucleotide sequence ID" value="NC_014828.1"/>
</dbReference>
<proteinExistence type="inferred from homology"/>
<evidence type="ECO:0000256" key="10">
    <source>
        <dbReference type="ARBA" id="ARBA00023136"/>
    </source>
</evidence>
<dbReference type="SUPFAM" id="SSF160544">
    <property type="entry name" value="EscU C-terminal domain-like"/>
    <property type="match status" value="1"/>
</dbReference>
<name>E6U6I3_ETHHY</name>
<dbReference type="InterPro" id="IPR006136">
    <property type="entry name" value="FlhB"/>
</dbReference>
<accession>E6U6I3</accession>
<evidence type="ECO:0000313" key="14">
    <source>
        <dbReference type="EMBL" id="ADU28053.1"/>
    </source>
</evidence>
<dbReference type="NCBIfam" id="TIGR00328">
    <property type="entry name" value="flhB"/>
    <property type="match status" value="1"/>
</dbReference>
<sequence length="356" mass="39678">MPEASAGDKTEKATPKRREDERKKGHVVQSPDVTSAVAMLGTFAVLRVMGPSMIKSLSDGMRGMLANLTSAVSGYEDMRARMTAALSVLIGVAVPVMLVAFAATVATTLAQTRLLVSLDQLKPDLSRLNPLEGIKRLFSVRSLVELGKSILKVVLVGAVVYFEIQPQMHTILLLYNMSLAQSFSWVAGILADIGIKVAGVMLLLGAIDYFYQWFQYEKDIRMTKEEIKEEYKQMEGNPEIKGKIKNLQRQMARRRMMQDVPKADVVLRNPTHFAVALKYEHGKQRAPVCVAKGRNAVALRIVEIAEENHVYIREDPPLTRALYQAVEVGGQIPAEFYKAVAEVLAYIYKLRRAGRR</sequence>
<keyword evidence="11 12" id="KW-1006">Bacterial flagellum protein export</keyword>
<dbReference type="PANTHER" id="PTHR30531">
    <property type="entry name" value="FLAGELLAR BIOSYNTHETIC PROTEIN FLHB"/>
    <property type="match status" value="1"/>
</dbReference>
<keyword evidence="14" id="KW-0282">Flagellum</keyword>
<gene>
    <name evidence="12" type="primary">flhB</name>
    <name evidence="14" type="ordered locus">Ethha_2560</name>
</gene>
<evidence type="ECO:0000256" key="8">
    <source>
        <dbReference type="ARBA" id="ARBA00022927"/>
    </source>
</evidence>
<evidence type="ECO:0000256" key="9">
    <source>
        <dbReference type="ARBA" id="ARBA00022989"/>
    </source>
</evidence>
<keyword evidence="8 12" id="KW-0653">Protein transport</keyword>
<evidence type="ECO:0000256" key="11">
    <source>
        <dbReference type="ARBA" id="ARBA00023225"/>
    </source>
</evidence>
<dbReference type="PRINTS" id="PR00950">
    <property type="entry name" value="TYPE3IMSPROT"/>
</dbReference>
<dbReference type="GO" id="GO:0044780">
    <property type="term" value="P:bacterial-type flagellum assembly"/>
    <property type="evidence" value="ECO:0007669"/>
    <property type="project" value="InterPro"/>
</dbReference>
<comment type="function">
    <text evidence="12">Required for formation of the rod structure in the basal body of the flagellar apparatus. Together with FliI and FliH, may constitute the export apparatus of flagellin.</text>
</comment>
<keyword evidence="14" id="KW-0969">Cilium</keyword>
<dbReference type="HOGENOM" id="CLU_041013_1_2_9"/>
<dbReference type="GO" id="GO:0005886">
    <property type="term" value="C:plasma membrane"/>
    <property type="evidence" value="ECO:0007669"/>
    <property type="project" value="UniProtKB-SubCell"/>
</dbReference>
<evidence type="ECO:0000256" key="2">
    <source>
        <dbReference type="ARBA" id="ARBA00010690"/>
    </source>
</evidence>
<dbReference type="InterPro" id="IPR006135">
    <property type="entry name" value="T3SS_substrate_exporter"/>
</dbReference>
<dbReference type="Proteomes" id="UP000001551">
    <property type="component" value="Chromosome"/>
</dbReference>
<dbReference type="PANTHER" id="PTHR30531:SF12">
    <property type="entry name" value="FLAGELLAR BIOSYNTHETIC PROTEIN FLHB"/>
    <property type="match status" value="1"/>
</dbReference>
<keyword evidence="5 12" id="KW-1003">Cell membrane</keyword>
<organism evidence="14 15">
    <name type="scientific">Ethanoligenens harbinense (strain DSM 18485 / JCM 12961 / CGMCC 1.5033 / YUAN-3)</name>
    <dbReference type="NCBI Taxonomy" id="663278"/>
    <lineage>
        <taxon>Bacteria</taxon>
        <taxon>Bacillati</taxon>
        <taxon>Bacillota</taxon>
        <taxon>Clostridia</taxon>
        <taxon>Eubacteriales</taxon>
        <taxon>Oscillospiraceae</taxon>
        <taxon>Ethanoligenens</taxon>
    </lineage>
</organism>
<evidence type="ECO:0000313" key="15">
    <source>
        <dbReference type="Proteomes" id="UP000001551"/>
    </source>
</evidence>
<keyword evidence="7 12" id="KW-1005">Bacterial flagellum biogenesis</keyword>
<comment type="caution">
    <text evidence="12">Lacks conserved residue(s) required for the propagation of feature annotation.</text>
</comment>
<evidence type="ECO:0000256" key="1">
    <source>
        <dbReference type="ARBA" id="ARBA00004651"/>
    </source>
</evidence>
<dbReference type="STRING" id="663278.Ethha_2560"/>
<evidence type="ECO:0000256" key="4">
    <source>
        <dbReference type="ARBA" id="ARBA00022448"/>
    </source>
</evidence>
<dbReference type="Pfam" id="PF01312">
    <property type="entry name" value="Bac_export_2"/>
    <property type="match status" value="1"/>
</dbReference>
<keyword evidence="14" id="KW-0966">Cell projection</keyword>
<comment type="similarity">
    <text evidence="2 12">Belongs to the type III secretion exporter family.</text>
</comment>
<dbReference type="Gene3D" id="6.10.250.2080">
    <property type="match status" value="1"/>
</dbReference>
<keyword evidence="9 12" id="KW-1133">Transmembrane helix</keyword>
<dbReference type="Gene3D" id="3.40.1690.10">
    <property type="entry name" value="secretion proteins EscU"/>
    <property type="match status" value="1"/>
</dbReference>
<feature type="transmembrane region" description="Helical" evidence="12">
    <location>
        <begin position="84"/>
        <end position="110"/>
    </location>
</feature>
<protein>
    <recommendedName>
        <fullName evidence="3 12">Flagellar biosynthetic protein FlhB</fullName>
    </recommendedName>
</protein>
<dbReference type="InterPro" id="IPR029025">
    <property type="entry name" value="T3SS_substrate_exporter_C"/>
</dbReference>
<evidence type="ECO:0000256" key="6">
    <source>
        <dbReference type="ARBA" id="ARBA00022692"/>
    </source>
</evidence>
<keyword evidence="4 12" id="KW-0813">Transport</keyword>
<keyword evidence="10 12" id="KW-0472">Membrane</keyword>
<evidence type="ECO:0000256" key="12">
    <source>
        <dbReference type="RuleBase" id="RU364091"/>
    </source>
</evidence>
<dbReference type="eggNOG" id="COG1377">
    <property type="taxonomic scope" value="Bacteria"/>
</dbReference>
<evidence type="ECO:0000256" key="7">
    <source>
        <dbReference type="ARBA" id="ARBA00022795"/>
    </source>
</evidence>
<dbReference type="GO" id="GO:0009306">
    <property type="term" value="P:protein secretion"/>
    <property type="evidence" value="ECO:0007669"/>
    <property type="project" value="InterPro"/>
</dbReference>
<feature type="region of interest" description="Disordered" evidence="13">
    <location>
        <begin position="1"/>
        <end position="29"/>
    </location>
</feature>
<feature type="compositionally biased region" description="Basic and acidic residues" evidence="13">
    <location>
        <begin position="1"/>
        <end position="23"/>
    </location>
</feature>
<evidence type="ECO:0000256" key="3">
    <source>
        <dbReference type="ARBA" id="ARBA00021622"/>
    </source>
</evidence>
<evidence type="ECO:0000256" key="5">
    <source>
        <dbReference type="ARBA" id="ARBA00022475"/>
    </source>
</evidence>
<dbReference type="EMBL" id="CP002400">
    <property type="protein sequence ID" value="ADU28053.1"/>
    <property type="molecule type" value="Genomic_DNA"/>
</dbReference>
<reference evidence="14 15" key="1">
    <citation type="submission" date="2010-12" db="EMBL/GenBank/DDBJ databases">
        <title>Complete sequence of Ethanoligenens harbinense YUAN-3.</title>
        <authorList>
            <person name="Lucas S."/>
            <person name="Copeland A."/>
            <person name="Lapidus A."/>
            <person name="Cheng J.-F."/>
            <person name="Bruce D."/>
            <person name="Goodwin L."/>
            <person name="Pitluck S."/>
            <person name="Chertkov O."/>
            <person name="Misra M."/>
            <person name="Detter J.C."/>
            <person name="Han C."/>
            <person name="Tapia R."/>
            <person name="Land M."/>
            <person name="Hauser L."/>
            <person name="Jeffries C."/>
            <person name="Kyrpides N."/>
            <person name="Ivanova N."/>
            <person name="Mikhailova N."/>
            <person name="Wang A."/>
            <person name="Mouttaki H."/>
            <person name="He Z."/>
            <person name="Zhou J."/>
            <person name="Hemme C.L."/>
            <person name="Woyke T."/>
        </authorList>
    </citation>
    <scope>NUCLEOTIDE SEQUENCE [LARGE SCALE GENOMIC DNA]</scope>
    <source>
        <strain evidence="15">DSM 18485 / JCM 12961 / CGMCC 1.5033 / YUAN-3</strain>
    </source>
</reference>
<keyword evidence="6 12" id="KW-0812">Transmembrane</keyword>